<dbReference type="EMBL" id="JACGWJ010001230">
    <property type="protein sequence ID" value="KAL0283786.1"/>
    <property type="molecule type" value="Genomic_DNA"/>
</dbReference>
<feature type="compositionally biased region" description="Low complexity" evidence="1">
    <location>
        <begin position="153"/>
        <end position="170"/>
    </location>
</feature>
<feature type="non-terminal residue" evidence="2">
    <location>
        <position position="1"/>
    </location>
</feature>
<gene>
    <name evidence="2" type="ORF">Sradi_7216800</name>
</gene>
<name>A0AAW2INP5_SESRA</name>
<feature type="compositionally biased region" description="Polar residues" evidence="1">
    <location>
        <begin position="143"/>
        <end position="152"/>
    </location>
</feature>
<dbReference type="AlphaFoldDB" id="A0AAW2INP5"/>
<proteinExistence type="predicted"/>
<comment type="caution">
    <text evidence="2">The sequence shown here is derived from an EMBL/GenBank/DDBJ whole genome shotgun (WGS) entry which is preliminary data.</text>
</comment>
<protein>
    <submittedName>
        <fullName evidence="2">Transcriptional regulator SLK2</fullName>
    </submittedName>
</protein>
<reference evidence="2" key="1">
    <citation type="submission" date="2020-06" db="EMBL/GenBank/DDBJ databases">
        <authorList>
            <person name="Li T."/>
            <person name="Hu X."/>
            <person name="Zhang T."/>
            <person name="Song X."/>
            <person name="Zhang H."/>
            <person name="Dai N."/>
            <person name="Sheng W."/>
            <person name="Hou X."/>
            <person name="Wei L."/>
        </authorList>
    </citation>
    <scope>NUCLEOTIDE SEQUENCE</scope>
    <source>
        <strain evidence="2">G02</strain>
        <tissue evidence="2">Leaf</tissue>
    </source>
</reference>
<dbReference type="PANTHER" id="PTHR10378">
    <property type="entry name" value="LIM DOMAIN-BINDING PROTEIN"/>
    <property type="match status" value="1"/>
</dbReference>
<feature type="region of interest" description="Disordered" evidence="1">
    <location>
        <begin position="136"/>
        <end position="196"/>
    </location>
</feature>
<sequence>IPPLSSGAYNGAFSGGRGNGTIIKFRNIFSKEMANPGCRKFSVEFKFWQPLTHSIPGHARANMSALAGDVSNAVLNSVASSGPSVGASSLVTDANSGLSAGPHLQRSASFNTDSYMRLPASPMSFTSNNISISGSSVMDGSSLVQQSSNQDPGSQAQQSQQHQGSSSATSLPTSRMGQIQLPGGPRIPNSFIPDPTTISQLQKKPRLDIKQEDIYNNRFCNNY</sequence>
<accession>A0AAW2INP5</accession>
<dbReference type="InterPro" id="IPR029005">
    <property type="entry name" value="LIM-bd/SEUSS"/>
</dbReference>
<organism evidence="2">
    <name type="scientific">Sesamum radiatum</name>
    <name type="common">Black benniseed</name>
    <dbReference type="NCBI Taxonomy" id="300843"/>
    <lineage>
        <taxon>Eukaryota</taxon>
        <taxon>Viridiplantae</taxon>
        <taxon>Streptophyta</taxon>
        <taxon>Embryophyta</taxon>
        <taxon>Tracheophyta</taxon>
        <taxon>Spermatophyta</taxon>
        <taxon>Magnoliopsida</taxon>
        <taxon>eudicotyledons</taxon>
        <taxon>Gunneridae</taxon>
        <taxon>Pentapetalae</taxon>
        <taxon>asterids</taxon>
        <taxon>lamiids</taxon>
        <taxon>Lamiales</taxon>
        <taxon>Pedaliaceae</taxon>
        <taxon>Sesamum</taxon>
    </lineage>
</organism>
<reference evidence="2" key="2">
    <citation type="journal article" date="2024" name="Plant">
        <title>Genomic evolution and insights into agronomic trait innovations of Sesamum species.</title>
        <authorList>
            <person name="Miao H."/>
            <person name="Wang L."/>
            <person name="Qu L."/>
            <person name="Liu H."/>
            <person name="Sun Y."/>
            <person name="Le M."/>
            <person name="Wang Q."/>
            <person name="Wei S."/>
            <person name="Zheng Y."/>
            <person name="Lin W."/>
            <person name="Duan Y."/>
            <person name="Cao H."/>
            <person name="Xiong S."/>
            <person name="Wang X."/>
            <person name="Wei L."/>
            <person name="Li C."/>
            <person name="Ma Q."/>
            <person name="Ju M."/>
            <person name="Zhao R."/>
            <person name="Li G."/>
            <person name="Mu C."/>
            <person name="Tian Q."/>
            <person name="Mei H."/>
            <person name="Zhang T."/>
            <person name="Gao T."/>
            <person name="Zhang H."/>
        </authorList>
    </citation>
    <scope>NUCLEOTIDE SEQUENCE</scope>
    <source>
        <strain evidence="2">G02</strain>
    </source>
</reference>
<evidence type="ECO:0000313" key="2">
    <source>
        <dbReference type="EMBL" id="KAL0283786.1"/>
    </source>
</evidence>
<evidence type="ECO:0000256" key="1">
    <source>
        <dbReference type="SAM" id="MobiDB-lite"/>
    </source>
</evidence>